<accession>A0A4R6IR08</accession>
<protein>
    <recommendedName>
        <fullName evidence="3">Tetratricopeptide repeat protein</fullName>
    </recommendedName>
</protein>
<organism evidence="1 2">
    <name type="scientific">Pedobacter duraquae</name>
    <dbReference type="NCBI Taxonomy" id="425511"/>
    <lineage>
        <taxon>Bacteria</taxon>
        <taxon>Pseudomonadati</taxon>
        <taxon>Bacteroidota</taxon>
        <taxon>Sphingobacteriia</taxon>
        <taxon>Sphingobacteriales</taxon>
        <taxon>Sphingobacteriaceae</taxon>
        <taxon>Pedobacter</taxon>
    </lineage>
</organism>
<dbReference type="OrthoDB" id="714416at2"/>
<comment type="caution">
    <text evidence="1">The sequence shown here is derived from an EMBL/GenBank/DDBJ whole genome shotgun (WGS) entry which is preliminary data.</text>
</comment>
<proteinExistence type="predicted"/>
<keyword evidence="2" id="KW-1185">Reference proteome</keyword>
<dbReference type="RefSeq" id="WP_133552420.1">
    <property type="nucleotide sequence ID" value="NZ_SNWM01000001.1"/>
</dbReference>
<sequence length="498" mass="58700">MSSTFTALKLINSLSGSEKRHFKLFSEKQQGEKDYQGLFDLIADQALTDTRSIAQAYQKMFPGSSLDTASRYLVKLITDSLIQSKIEKDNLFHLFQRLMRVKILQERSLAEEAHHELKKIRKKAEESQNHFVQYMTFRYELNYLSEVDFPGMSDTYLVEMQMKAKESLRTMHHIEGHYSLYELLKYRLIHYGGIKSDDDKKKLNDLLLSEVSLVAGKVKNSFESRKLHLLFQSFFFTHTGDHKSALKTFQELNKLFEQNTDLQEHPPIAYFSSLDGILDSLNSNQHYEQMPFYIDKISGIDVTSCPDHFRYLLQKTIAVYSLKLLIQNQNYSEAIAYIKTLEPNLWAAYHLINVEKRMELHFYCSLAFFGQKEYKKALKYLIDITPESAQYALLPVYKAVRLLQIIIHYELKNATFLTYEIRSYKRFFQQKLKQLKSEKLLFKTIQLDPYNNSPAKNKSLVPRIRKYCESVQEDKYERTLLKYLDLPTWALLQFKVKH</sequence>
<name>A0A4R6IR08_9SPHI</name>
<evidence type="ECO:0008006" key="3">
    <source>
        <dbReference type="Google" id="ProtNLM"/>
    </source>
</evidence>
<evidence type="ECO:0000313" key="1">
    <source>
        <dbReference type="EMBL" id="TDO24436.1"/>
    </source>
</evidence>
<reference evidence="1 2" key="1">
    <citation type="submission" date="2019-03" db="EMBL/GenBank/DDBJ databases">
        <title>Genomic Encyclopedia of Archaeal and Bacterial Type Strains, Phase II (KMG-II): from individual species to whole genera.</title>
        <authorList>
            <person name="Goeker M."/>
        </authorList>
    </citation>
    <scope>NUCLEOTIDE SEQUENCE [LARGE SCALE GENOMIC DNA]</scope>
    <source>
        <strain evidence="1 2">DSM 19034</strain>
    </source>
</reference>
<dbReference type="AlphaFoldDB" id="A0A4R6IR08"/>
<evidence type="ECO:0000313" key="2">
    <source>
        <dbReference type="Proteomes" id="UP000295499"/>
    </source>
</evidence>
<gene>
    <name evidence="1" type="ORF">CLV32_0725</name>
</gene>
<dbReference type="EMBL" id="SNWM01000001">
    <property type="protein sequence ID" value="TDO24436.1"/>
    <property type="molecule type" value="Genomic_DNA"/>
</dbReference>
<dbReference type="Proteomes" id="UP000295499">
    <property type="component" value="Unassembled WGS sequence"/>
</dbReference>